<protein>
    <submittedName>
        <fullName evidence="1">Uncharacterized protein</fullName>
    </submittedName>
</protein>
<accession>A0ABQ5CEY9</accession>
<dbReference type="EMBL" id="BQNB010014227">
    <property type="protein sequence ID" value="GJT25620.1"/>
    <property type="molecule type" value="Genomic_DNA"/>
</dbReference>
<organism evidence="1 2">
    <name type="scientific">Tanacetum coccineum</name>
    <dbReference type="NCBI Taxonomy" id="301880"/>
    <lineage>
        <taxon>Eukaryota</taxon>
        <taxon>Viridiplantae</taxon>
        <taxon>Streptophyta</taxon>
        <taxon>Embryophyta</taxon>
        <taxon>Tracheophyta</taxon>
        <taxon>Spermatophyta</taxon>
        <taxon>Magnoliopsida</taxon>
        <taxon>eudicotyledons</taxon>
        <taxon>Gunneridae</taxon>
        <taxon>Pentapetalae</taxon>
        <taxon>asterids</taxon>
        <taxon>campanulids</taxon>
        <taxon>Asterales</taxon>
        <taxon>Asteraceae</taxon>
        <taxon>Asteroideae</taxon>
        <taxon>Anthemideae</taxon>
        <taxon>Anthemidinae</taxon>
        <taxon>Tanacetum</taxon>
    </lineage>
</organism>
<proteinExistence type="predicted"/>
<keyword evidence="2" id="KW-1185">Reference proteome</keyword>
<evidence type="ECO:0000313" key="2">
    <source>
        <dbReference type="Proteomes" id="UP001151760"/>
    </source>
</evidence>
<evidence type="ECO:0000313" key="1">
    <source>
        <dbReference type="EMBL" id="GJT25620.1"/>
    </source>
</evidence>
<reference evidence="1" key="1">
    <citation type="journal article" date="2022" name="Int. J. Mol. Sci.">
        <title>Draft Genome of Tanacetum Coccineum: Genomic Comparison of Closely Related Tanacetum-Family Plants.</title>
        <authorList>
            <person name="Yamashiro T."/>
            <person name="Shiraishi A."/>
            <person name="Nakayama K."/>
            <person name="Satake H."/>
        </authorList>
    </citation>
    <scope>NUCLEOTIDE SEQUENCE</scope>
</reference>
<sequence>MTDFVMTVRQDTDEIYVRLDDAQCDQSLMTGTLNLLRRDRRSHAPMARLMESEARASCEAWAQSIDASDMARSGVRALQTTVLAQQTEIGDLQAADHRRQAQLVEALTLMRTLQTQMVALQS</sequence>
<comment type="caution">
    <text evidence="1">The sequence shown here is derived from an EMBL/GenBank/DDBJ whole genome shotgun (WGS) entry which is preliminary data.</text>
</comment>
<dbReference type="Proteomes" id="UP001151760">
    <property type="component" value="Unassembled WGS sequence"/>
</dbReference>
<name>A0ABQ5CEY9_9ASTR</name>
<gene>
    <name evidence="1" type="ORF">Tco_0895557</name>
</gene>
<reference evidence="1" key="2">
    <citation type="submission" date="2022-01" db="EMBL/GenBank/DDBJ databases">
        <authorList>
            <person name="Yamashiro T."/>
            <person name="Shiraishi A."/>
            <person name="Satake H."/>
            <person name="Nakayama K."/>
        </authorList>
    </citation>
    <scope>NUCLEOTIDE SEQUENCE</scope>
</reference>